<reference evidence="1 2" key="1">
    <citation type="journal article" date="2015" name="Int. J. Syst. Evol. Microbiol.">
        <title>Mariniphaga sediminis sp. nov., isolated from coastal sediment.</title>
        <authorList>
            <person name="Wang F.Q."/>
            <person name="Shen Q.Y."/>
            <person name="Chen G.J."/>
            <person name="Du Z.J."/>
        </authorList>
    </citation>
    <scope>NUCLEOTIDE SEQUENCE [LARGE SCALE GENOMIC DNA]</scope>
    <source>
        <strain evidence="1 2">SY21</strain>
    </source>
</reference>
<dbReference type="RefSeq" id="WP_119351628.1">
    <property type="nucleotide sequence ID" value="NZ_QWET01000020.1"/>
</dbReference>
<comment type="caution">
    <text evidence="1">The sequence shown here is derived from an EMBL/GenBank/DDBJ whole genome shotgun (WGS) entry which is preliminary data.</text>
</comment>
<dbReference type="AlphaFoldDB" id="A0A399CYN6"/>
<evidence type="ECO:0008006" key="3">
    <source>
        <dbReference type="Google" id="ProtNLM"/>
    </source>
</evidence>
<keyword evidence="2" id="KW-1185">Reference proteome</keyword>
<dbReference type="InterPro" id="IPR009702">
    <property type="entry name" value="DUF1284"/>
</dbReference>
<proteinExistence type="predicted"/>
<organism evidence="1 2">
    <name type="scientific">Mariniphaga sediminis</name>
    <dbReference type="NCBI Taxonomy" id="1628158"/>
    <lineage>
        <taxon>Bacteria</taxon>
        <taxon>Pseudomonadati</taxon>
        <taxon>Bacteroidota</taxon>
        <taxon>Bacteroidia</taxon>
        <taxon>Marinilabiliales</taxon>
        <taxon>Prolixibacteraceae</taxon>
        <taxon>Mariniphaga</taxon>
    </lineage>
</organism>
<gene>
    <name evidence="1" type="ORF">D1164_19750</name>
</gene>
<dbReference type="Pfam" id="PF06935">
    <property type="entry name" value="DUF1284"/>
    <property type="match status" value="1"/>
</dbReference>
<evidence type="ECO:0000313" key="1">
    <source>
        <dbReference type="EMBL" id="RIH63511.1"/>
    </source>
</evidence>
<sequence length="405" mass="44975">MIKKLNKLNVMENERKGLSRRKFISGSAACSSLLAVGTAGMATSCMMSKPHSGEAPIARVALRPFQLLCAICRIGEGHTEKDCDKIKQIRENPDIPVTLVCNAGDIFAYQDPDTSEDTHGSFEFNRKRDLEILQRIDLPPGVILPARIVLHRIWDRIESPTGICDCGDMASDSCKGCPKANSGYYEKGREISLRYAVPGWNTRLDFSESDLAGTQGAIIIPRTKEERSQAKEESIRAMYKAEAISVRPHILLCAICQYGLGERPPFETDNLPEMLQYILKKPDAKIRIAEAADWMMCAPCPSMNKYGACYNVKGRAGLTSQLRDVRVLHKLELAYGDVINAQELYRRIIERIPSTAPICGTISHGVEAPSVWDDECGHHSESLPEYVEGRKLLAKEFGVTLDDNS</sequence>
<dbReference type="Proteomes" id="UP000266441">
    <property type="component" value="Unassembled WGS sequence"/>
</dbReference>
<accession>A0A399CYN6</accession>
<evidence type="ECO:0000313" key="2">
    <source>
        <dbReference type="Proteomes" id="UP000266441"/>
    </source>
</evidence>
<dbReference type="EMBL" id="QWET01000020">
    <property type="protein sequence ID" value="RIH63511.1"/>
    <property type="molecule type" value="Genomic_DNA"/>
</dbReference>
<name>A0A399CYN6_9BACT</name>
<protein>
    <recommendedName>
        <fullName evidence="3">DUF1284 domain-containing protein</fullName>
    </recommendedName>
</protein>